<dbReference type="InterPro" id="IPR051262">
    <property type="entry name" value="SMP-30/CGR1_Lactonase"/>
</dbReference>
<dbReference type="InterPro" id="IPR013658">
    <property type="entry name" value="SGL"/>
</dbReference>
<protein>
    <submittedName>
        <fullName evidence="2">SMP-30/gluconolactonase/LRE family protein</fullName>
    </submittedName>
</protein>
<dbReference type="AlphaFoldDB" id="A0A6N8ISU1"/>
<feature type="domain" description="SMP-30/Gluconolactonase/LRE-like region" evidence="1">
    <location>
        <begin position="17"/>
        <end position="288"/>
    </location>
</feature>
<dbReference type="Proteomes" id="UP000469385">
    <property type="component" value="Unassembled WGS sequence"/>
</dbReference>
<reference evidence="2 3" key="1">
    <citation type="submission" date="2019-12" db="EMBL/GenBank/DDBJ databases">
        <authorList>
            <person name="Huq M.A."/>
        </authorList>
    </citation>
    <scope>NUCLEOTIDE SEQUENCE [LARGE SCALE GENOMIC DNA]</scope>
    <source>
        <strain evidence="2 3">MAH-25</strain>
    </source>
</reference>
<evidence type="ECO:0000259" key="1">
    <source>
        <dbReference type="Pfam" id="PF08450"/>
    </source>
</evidence>
<dbReference type="EMBL" id="WSEL01000003">
    <property type="protein sequence ID" value="MVQ29897.1"/>
    <property type="molecule type" value="Genomic_DNA"/>
</dbReference>
<dbReference type="PANTHER" id="PTHR47572:SF5">
    <property type="entry name" value="BLR2277 PROTEIN"/>
    <property type="match status" value="1"/>
</dbReference>
<organism evidence="2 3">
    <name type="scientific">Ramlibacter pinisoli</name>
    <dbReference type="NCBI Taxonomy" id="2682844"/>
    <lineage>
        <taxon>Bacteria</taxon>
        <taxon>Pseudomonadati</taxon>
        <taxon>Pseudomonadota</taxon>
        <taxon>Betaproteobacteria</taxon>
        <taxon>Burkholderiales</taxon>
        <taxon>Comamonadaceae</taxon>
        <taxon>Ramlibacter</taxon>
    </lineage>
</organism>
<keyword evidence="3" id="KW-1185">Reference proteome</keyword>
<dbReference type="Gene3D" id="2.120.10.30">
    <property type="entry name" value="TolB, C-terminal domain"/>
    <property type="match status" value="1"/>
</dbReference>
<evidence type="ECO:0000313" key="3">
    <source>
        <dbReference type="Proteomes" id="UP000469385"/>
    </source>
</evidence>
<dbReference type="RefSeq" id="WP_157397852.1">
    <property type="nucleotide sequence ID" value="NZ_WSEL01000003.1"/>
</dbReference>
<accession>A0A6N8ISU1</accession>
<gene>
    <name evidence="2" type="ORF">GON04_10580</name>
</gene>
<dbReference type="InterPro" id="IPR011042">
    <property type="entry name" value="6-blade_b-propeller_TolB-like"/>
</dbReference>
<proteinExistence type="predicted"/>
<dbReference type="Pfam" id="PF08450">
    <property type="entry name" value="SGL"/>
    <property type="match status" value="1"/>
</dbReference>
<name>A0A6N8ISU1_9BURK</name>
<comment type="caution">
    <text evidence="2">The sequence shown here is derived from an EMBL/GenBank/DDBJ whole genome shotgun (WGS) entry which is preliminary data.</text>
</comment>
<dbReference type="PANTHER" id="PTHR47572">
    <property type="entry name" value="LIPOPROTEIN-RELATED"/>
    <property type="match status" value="1"/>
</dbReference>
<evidence type="ECO:0000313" key="2">
    <source>
        <dbReference type="EMBL" id="MVQ29897.1"/>
    </source>
</evidence>
<sequence>MKQFRLDGQVVASGLRFPEGPVALQDGSVLVTEIAGGTLTRVWPAGAVDVVAHLGGGPNGAAIGPDGHCYVCNNGGFSWRTDDGFTRPTGAAADYAGGAIQRVNLATGTVEQLYTHCDGVALHGPNDIVFDGQGGFWFSDFGKTFEDRIVRGAVYYARTDGSFIRRAAHPFLTPNGVGLSPDGATLYVSETETGRLWAYPVLEAGVLGLAPWPSPNGGQLVHGLPGFQRFDSLALEEGGNVCVATLVNGGIHVFSPAGDLLEFHAAPEGYCTNICFGGPGRRTAFITLSGYGQLFAAQWPRAGLALAHQDPSA</sequence>
<dbReference type="SUPFAM" id="SSF63829">
    <property type="entry name" value="Calcium-dependent phosphotriesterase"/>
    <property type="match status" value="1"/>
</dbReference>